<dbReference type="EMBL" id="WUAV01000002">
    <property type="protein sequence ID" value="KAF1768153.1"/>
    <property type="molecule type" value="Genomic_DNA"/>
</dbReference>
<dbReference type="Pfam" id="PF12078">
    <property type="entry name" value="DUF3557"/>
    <property type="match status" value="1"/>
</dbReference>
<dbReference type="GeneID" id="9807079"/>
<proteinExistence type="predicted"/>
<organism evidence="1 2">
    <name type="scientific">Caenorhabditis remanei</name>
    <name type="common">Caenorhabditis vulgaris</name>
    <dbReference type="NCBI Taxonomy" id="31234"/>
    <lineage>
        <taxon>Eukaryota</taxon>
        <taxon>Metazoa</taxon>
        <taxon>Ecdysozoa</taxon>
        <taxon>Nematoda</taxon>
        <taxon>Chromadorea</taxon>
        <taxon>Rhabditida</taxon>
        <taxon>Rhabditina</taxon>
        <taxon>Rhabditomorpha</taxon>
        <taxon>Rhabditoidea</taxon>
        <taxon>Rhabditidae</taxon>
        <taxon>Peloderinae</taxon>
        <taxon>Caenorhabditis</taxon>
    </lineage>
</organism>
<dbReference type="InterPro" id="IPR021942">
    <property type="entry name" value="DUF3557"/>
</dbReference>
<gene>
    <name evidence="1" type="ORF">GCK72_008115</name>
</gene>
<dbReference type="PANTHER" id="PTHR31379:SF1">
    <property type="entry name" value="F-BOX C PROTEIN-RELATED"/>
    <property type="match status" value="1"/>
</dbReference>
<accession>A0A6A5HP93</accession>
<sequence>MSSNRPLSYLIWESVLQNIDANKRFFLFQQCPALRQAENSLPLKVDTLLLDGSVFSVNDAVYKIGIVRKYHNDSETPHGVKKLNEEGGSAVECDVYGFSEHLRNDGIFLGFVKEKAEELREVRKGKAILLGLPDTPEKSRKLEMLTKFINETEEVIYRASLRQNKLPPPFNHYLQVKISTKYGSQEGERVGYIRTISDASDSLFKAVFQKRSNIRIKKLEIESSELLERNLAALNSNLKVRIRNMTIKWGVFMENIQNVLDYENHPLETIEISRDIFVRQENILYHQIVNSAQKLIITVSEWDLAELINKRVHVRKTSDLKNKIIALVNNWLENGRPIGSCFSFEIHNKLDAKNTIKEIEEAQRNKIQLYVNETPKQFRNCLVLWMTIDSNLYIYLEKREKSKMNWDLKLNVLPTESQIPPNA</sequence>
<dbReference type="KEGG" id="crq:GCK72_008115"/>
<evidence type="ECO:0000313" key="2">
    <source>
        <dbReference type="Proteomes" id="UP000483820"/>
    </source>
</evidence>
<reference evidence="1 2" key="1">
    <citation type="submission" date="2019-12" db="EMBL/GenBank/DDBJ databases">
        <title>Chromosome-level assembly of the Caenorhabditis remanei genome.</title>
        <authorList>
            <person name="Teterina A.A."/>
            <person name="Willis J.H."/>
            <person name="Phillips P.C."/>
        </authorList>
    </citation>
    <scope>NUCLEOTIDE SEQUENCE [LARGE SCALE GENOMIC DNA]</scope>
    <source>
        <strain evidence="1 2">PX506</strain>
        <tissue evidence="1">Whole organism</tissue>
    </source>
</reference>
<dbReference type="Proteomes" id="UP000483820">
    <property type="component" value="Chromosome II"/>
</dbReference>
<evidence type="ECO:0008006" key="3">
    <source>
        <dbReference type="Google" id="ProtNLM"/>
    </source>
</evidence>
<comment type="caution">
    <text evidence="1">The sequence shown here is derived from an EMBL/GenBank/DDBJ whole genome shotgun (WGS) entry which is preliminary data.</text>
</comment>
<dbReference type="RefSeq" id="XP_003105713.2">
    <property type="nucleotide sequence ID" value="XM_003105665.2"/>
</dbReference>
<protein>
    <recommendedName>
        <fullName evidence="3">DUF38 domain-containing protein</fullName>
    </recommendedName>
</protein>
<evidence type="ECO:0000313" key="1">
    <source>
        <dbReference type="EMBL" id="KAF1768153.1"/>
    </source>
</evidence>
<dbReference type="AlphaFoldDB" id="A0A6A5HP93"/>
<name>A0A6A5HP93_CAERE</name>
<dbReference type="CTD" id="9807079"/>
<dbReference type="PANTHER" id="PTHR31379">
    <property type="entry name" value="F-BOX C PROTEIN-RELATED-RELATED"/>
    <property type="match status" value="1"/>
</dbReference>